<dbReference type="SUPFAM" id="SSF53335">
    <property type="entry name" value="S-adenosyl-L-methionine-dependent methyltransferases"/>
    <property type="match status" value="1"/>
</dbReference>
<dbReference type="PANTHER" id="PTHR21404:SF3">
    <property type="entry name" value="SMALL RNA 2'-O-METHYLTRANSFERASE"/>
    <property type="match status" value="1"/>
</dbReference>
<dbReference type="GeneID" id="100158970"/>
<dbReference type="InterPro" id="IPR026610">
    <property type="entry name" value="Hen1"/>
</dbReference>
<keyword evidence="8" id="KW-0460">Magnesium</keyword>
<evidence type="ECO:0000256" key="3">
    <source>
        <dbReference type="ARBA" id="ARBA00021330"/>
    </source>
</evidence>
<dbReference type="AlphaFoldDB" id="A0A8R2A1P8"/>
<dbReference type="EnsemblMetazoa" id="XM_001947029.3">
    <property type="protein sequence ID" value="XP_001947064.1"/>
    <property type="gene ID" value="LOC100158970"/>
</dbReference>
<evidence type="ECO:0000256" key="5">
    <source>
        <dbReference type="ARBA" id="ARBA00022679"/>
    </source>
</evidence>
<dbReference type="GO" id="GO:0034587">
    <property type="term" value="P:piRNA processing"/>
    <property type="evidence" value="ECO:0007669"/>
    <property type="project" value="TreeGrafter"/>
</dbReference>
<sequence>MLVVQSILLCYGIDLLEYLKSNIDRYLCNGETSDSEEDKIIEIISQQSCACTLDENGIKFWPPLYMQRYMTVQEVIEHPIWSGTIKKVVDFGCSEMGLFKCIKPIPGLNNIMLVDVDFDTLDINQFKVLPTNYDHISMHERKEPLTVDIYNGSIADQDDRMLGVDAVICIELIEHLYLDVLDSLPNNVFEFIKPKLAVFTTPNVEFNILFPNFTTQFRHDDHKFEWTRKQFKEWAKKIITRYPEYAVQFDGIGAGPSGTENIGCCSQMAIFYRKDMTTSPVKPIDSTPYKLLRRVDYPYELDDENHWERSMYEKLRKFVSEASCNNKYIVGHNMEIPLNEIMPYVSDCCSSIDKLEDIVNKLYYTRKNDHGECLLIKPLPGFSSDEYESDSDEYESDSDSFSNNSGQEYNLLENTVNLDNDIEDWNESAVLSSDKSKLCYSTPMTRDPELKYYSNNVDSFSTVHSNSGLYKTAVDYNKTEDTEDMVMSFSCNSSVVEDCNVYQDFKTGQNNSVINEEDVNETEKTLTCVANSRKPSNDGDKLNHNYTDDMEISSSYNSSIIVEDCNVYQDFKTGQNNSVINEEDVNETEKTLTCVANSRKPSNDGDKLNHNYTDDMEISSSYNGSIIVEDCIVYQDFKSGRNISVRNEEDINETENTLTCITNSHEFSNDDKPNDNIINDKTIINNNSNISLKLKCSSDTAHKFKSNNSDEICIIIKDGVNEIDDQLTVCLNRTLLDENGYTEKLLSTSDNESSKK</sequence>
<dbReference type="GO" id="GO:0046872">
    <property type="term" value="F:metal ion binding"/>
    <property type="evidence" value="ECO:0007669"/>
    <property type="project" value="UniProtKB-KW"/>
</dbReference>
<evidence type="ECO:0000313" key="14">
    <source>
        <dbReference type="EnsemblMetazoa" id="XP_001947064.1"/>
    </source>
</evidence>
<comment type="catalytic activity">
    <reaction evidence="12">
        <text>small RNA 3'-end nucleotide + S-adenosyl-L-methionine = small RNA 3'-end 2'-O-methylnucleotide + S-adenosyl-L-homocysteine + H(+)</text>
        <dbReference type="Rhea" id="RHEA:37887"/>
        <dbReference type="Rhea" id="RHEA-COMP:10415"/>
        <dbReference type="Rhea" id="RHEA-COMP:10416"/>
        <dbReference type="ChEBI" id="CHEBI:15378"/>
        <dbReference type="ChEBI" id="CHEBI:57856"/>
        <dbReference type="ChEBI" id="CHEBI:59789"/>
        <dbReference type="ChEBI" id="CHEBI:74896"/>
        <dbReference type="ChEBI" id="CHEBI:74898"/>
        <dbReference type="EC" id="2.1.1.386"/>
    </reaction>
</comment>
<dbReference type="GO" id="GO:0003723">
    <property type="term" value="F:RNA binding"/>
    <property type="evidence" value="ECO:0007669"/>
    <property type="project" value="UniProtKB-KW"/>
</dbReference>
<evidence type="ECO:0000256" key="1">
    <source>
        <dbReference type="ARBA" id="ARBA00001946"/>
    </source>
</evidence>
<evidence type="ECO:0000256" key="8">
    <source>
        <dbReference type="ARBA" id="ARBA00022842"/>
    </source>
</evidence>
<keyword evidence="7" id="KW-0479">Metal-binding</keyword>
<comment type="similarity">
    <text evidence="2">Belongs to the methyltransferase superfamily. HEN1 family.</text>
</comment>
<evidence type="ECO:0000313" key="15">
    <source>
        <dbReference type="Proteomes" id="UP000007819"/>
    </source>
</evidence>
<keyword evidence="10" id="KW-0943">RNA-mediated gene silencing</keyword>
<comment type="cofactor">
    <cofactor evidence="1">
        <name>Mg(2+)</name>
        <dbReference type="ChEBI" id="CHEBI:18420"/>
    </cofactor>
</comment>
<reference evidence="14" key="2">
    <citation type="submission" date="2022-06" db="UniProtKB">
        <authorList>
            <consortium name="EnsemblMetazoa"/>
        </authorList>
    </citation>
    <scope>IDENTIFICATION</scope>
</reference>
<dbReference type="GO" id="GO:0030422">
    <property type="term" value="P:siRNA processing"/>
    <property type="evidence" value="ECO:0007669"/>
    <property type="project" value="TreeGrafter"/>
</dbReference>
<protein>
    <recommendedName>
        <fullName evidence="3">Small RNA 2'-O-methyltransferase</fullName>
        <ecNumber evidence="11">2.1.1.386</ecNumber>
    </recommendedName>
</protein>
<keyword evidence="6" id="KW-0949">S-adenosyl-L-methionine</keyword>
<keyword evidence="5" id="KW-0808">Transferase</keyword>
<dbReference type="RefSeq" id="XP_001947064.1">
    <property type="nucleotide sequence ID" value="XM_001947029.3"/>
</dbReference>
<dbReference type="InterPro" id="IPR029063">
    <property type="entry name" value="SAM-dependent_MTases_sf"/>
</dbReference>
<evidence type="ECO:0000256" key="10">
    <source>
        <dbReference type="ARBA" id="ARBA00023158"/>
    </source>
</evidence>
<evidence type="ECO:0000256" key="4">
    <source>
        <dbReference type="ARBA" id="ARBA00022603"/>
    </source>
</evidence>
<evidence type="ECO:0000256" key="7">
    <source>
        <dbReference type="ARBA" id="ARBA00022723"/>
    </source>
</evidence>
<dbReference type="GO" id="GO:0005634">
    <property type="term" value="C:nucleus"/>
    <property type="evidence" value="ECO:0007669"/>
    <property type="project" value="TreeGrafter"/>
</dbReference>
<dbReference type="OrthoDB" id="2154311at2759"/>
<keyword evidence="9" id="KW-0694">RNA-binding</keyword>
<evidence type="ECO:0000256" key="11">
    <source>
        <dbReference type="ARBA" id="ARBA00035025"/>
    </source>
</evidence>
<dbReference type="KEGG" id="api:100158970"/>
<dbReference type="EC" id="2.1.1.386" evidence="11"/>
<dbReference type="GO" id="GO:0005737">
    <property type="term" value="C:cytoplasm"/>
    <property type="evidence" value="ECO:0007669"/>
    <property type="project" value="TreeGrafter"/>
</dbReference>
<reference evidence="15" key="1">
    <citation type="submission" date="2010-06" db="EMBL/GenBank/DDBJ databases">
        <authorList>
            <person name="Jiang H."/>
            <person name="Abraham K."/>
            <person name="Ali S."/>
            <person name="Alsbrooks S.L."/>
            <person name="Anim B.N."/>
            <person name="Anosike U.S."/>
            <person name="Attaway T."/>
            <person name="Bandaranaike D.P."/>
            <person name="Battles P.K."/>
            <person name="Bell S.N."/>
            <person name="Bell A.V."/>
            <person name="Beltran B."/>
            <person name="Bickham C."/>
            <person name="Bustamante Y."/>
            <person name="Caleb T."/>
            <person name="Canada A."/>
            <person name="Cardenas V."/>
            <person name="Carter K."/>
            <person name="Chacko J."/>
            <person name="Chandrabose M.N."/>
            <person name="Chavez D."/>
            <person name="Chavez A."/>
            <person name="Chen L."/>
            <person name="Chu H.-S."/>
            <person name="Claassen K.J."/>
            <person name="Cockrell R."/>
            <person name="Collins M."/>
            <person name="Cooper J.A."/>
            <person name="Cree A."/>
            <person name="Curry S.M."/>
            <person name="Da Y."/>
            <person name="Dao M.D."/>
            <person name="Das B."/>
            <person name="Davila M.-L."/>
            <person name="Davy-Carroll L."/>
            <person name="Denson S."/>
            <person name="Dinh H."/>
            <person name="Ebong V.E."/>
            <person name="Edwards J.R."/>
            <person name="Egan A."/>
            <person name="El-Daye J."/>
            <person name="Escobedo L."/>
            <person name="Fernandez S."/>
            <person name="Fernando P.R."/>
            <person name="Flagg N."/>
            <person name="Forbes L.D."/>
            <person name="Fowler R.G."/>
            <person name="Fu Q."/>
            <person name="Gabisi R.A."/>
            <person name="Ganer J."/>
            <person name="Garbino Pronczuk A."/>
            <person name="Garcia R.M."/>
            <person name="Garner T."/>
            <person name="Garrett T.E."/>
            <person name="Gonzalez D.A."/>
            <person name="Hamid H."/>
            <person name="Hawkins E.S."/>
            <person name="Hirani K."/>
            <person name="Hogues M.E."/>
            <person name="Hollins B."/>
            <person name="Hsiao C.-H."/>
            <person name="Jabil R."/>
            <person name="James M.L."/>
            <person name="Jhangiani S.N."/>
            <person name="Johnson B."/>
            <person name="Johnson Q."/>
            <person name="Joshi V."/>
            <person name="Kalu J.B."/>
            <person name="Kam C."/>
            <person name="Kashfia A."/>
            <person name="Keebler J."/>
            <person name="Kisamo H."/>
            <person name="Kovar C.L."/>
            <person name="Lago L.A."/>
            <person name="Lai C.-Y."/>
            <person name="Laidlaw J."/>
            <person name="Lara F."/>
            <person name="Le T.-K."/>
            <person name="Lee S.L."/>
            <person name="Legall F.H."/>
            <person name="Lemon S.J."/>
            <person name="Lewis L.R."/>
            <person name="Li B."/>
            <person name="Liu Y."/>
            <person name="Liu Y.-S."/>
            <person name="Lopez J."/>
            <person name="Lozado R.J."/>
            <person name="Lu J."/>
            <person name="Madu R.C."/>
            <person name="Maheshwari M."/>
            <person name="Maheshwari R."/>
            <person name="Malloy K."/>
            <person name="Martinez E."/>
            <person name="Mathew T."/>
            <person name="Mercado I.C."/>
            <person name="Mercado C."/>
            <person name="Meyer B."/>
            <person name="Montgomery K."/>
            <person name="Morgan M.B."/>
            <person name="Munidasa M."/>
            <person name="Nazareth L.V."/>
            <person name="Nelson J."/>
            <person name="Ng B.M."/>
            <person name="Nguyen N.B."/>
            <person name="Nguyen P.Q."/>
            <person name="Nguyen T."/>
            <person name="Obregon M."/>
            <person name="Okwuonu G.O."/>
            <person name="Onwere C.G."/>
            <person name="Orozco G."/>
            <person name="Parra A."/>
            <person name="Patel S."/>
            <person name="Patil S."/>
            <person name="Perez A."/>
            <person name="Perez Y."/>
            <person name="Pham C."/>
            <person name="Primus E.L."/>
            <person name="Pu L.-L."/>
            <person name="Puazo M."/>
            <person name="Qin X."/>
            <person name="Quiroz J.B."/>
            <person name="Reese J."/>
            <person name="Richards S."/>
            <person name="Rives C.M."/>
            <person name="Robberts R."/>
            <person name="Ruiz S.J."/>
            <person name="Ruiz M.J."/>
            <person name="Santibanez J."/>
            <person name="Schneider B.W."/>
            <person name="Sisson I."/>
            <person name="Smith M."/>
            <person name="Sodergren E."/>
            <person name="Song X.-Z."/>
            <person name="Song B.B."/>
            <person name="Summersgill H."/>
            <person name="Thelus R."/>
            <person name="Thornton R.D."/>
            <person name="Trejos Z.Y."/>
            <person name="Usmani K."/>
            <person name="Vattathil S."/>
            <person name="Villasana D."/>
            <person name="Walker D.L."/>
            <person name="Wang S."/>
            <person name="Wang K."/>
            <person name="White C.S."/>
            <person name="Williams A.C."/>
            <person name="Williamson J."/>
            <person name="Wilson K."/>
            <person name="Woghiren I.O."/>
            <person name="Woodworth J.R."/>
            <person name="Worley K.C."/>
            <person name="Wright R.A."/>
            <person name="Wu W."/>
            <person name="Young L."/>
            <person name="Zhang L."/>
            <person name="Zhang J."/>
            <person name="Zhu Y."/>
            <person name="Muzny D.M."/>
            <person name="Weinstock G."/>
            <person name="Gibbs R.A."/>
        </authorList>
    </citation>
    <scope>NUCLEOTIDE SEQUENCE [LARGE SCALE GENOMIC DNA]</scope>
    <source>
        <strain evidence="15">LSR1</strain>
    </source>
</reference>
<evidence type="ECO:0000256" key="6">
    <source>
        <dbReference type="ARBA" id="ARBA00022691"/>
    </source>
</evidence>
<accession>A0A8R2A1P8</accession>
<dbReference type="Gene3D" id="3.40.50.150">
    <property type="entry name" value="Vaccinia Virus protein VP39"/>
    <property type="match status" value="1"/>
</dbReference>
<dbReference type="GO" id="GO:0001510">
    <property type="term" value="P:RNA methylation"/>
    <property type="evidence" value="ECO:0007669"/>
    <property type="project" value="InterPro"/>
</dbReference>
<proteinExistence type="inferred from homology"/>
<evidence type="ECO:0000256" key="2">
    <source>
        <dbReference type="ARBA" id="ARBA00009026"/>
    </source>
</evidence>
<evidence type="ECO:0000256" key="9">
    <source>
        <dbReference type="ARBA" id="ARBA00022884"/>
    </source>
</evidence>
<keyword evidence="15" id="KW-1185">Reference proteome</keyword>
<feature type="compositionally biased region" description="Acidic residues" evidence="13">
    <location>
        <begin position="386"/>
        <end position="398"/>
    </location>
</feature>
<dbReference type="FunFam" id="3.40.50.150:FF:000124">
    <property type="entry name" value="HEN methyltransferase 1"/>
    <property type="match status" value="1"/>
</dbReference>
<organism evidence="14 15">
    <name type="scientific">Acyrthosiphon pisum</name>
    <name type="common">Pea aphid</name>
    <dbReference type="NCBI Taxonomy" id="7029"/>
    <lineage>
        <taxon>Eukaryota</taxon>
        <taxon>Metazoa</taxon>
        <taxon>Ecdysozoa</taxon>
        <taxon>Arthropoda</taxon>
        <taxon>Hexapoda</taxon>
        <taxon>Insecta</taxon>
        <taxon>Pterygota</taxon>
        <taxon>Neoptera</taxon>
        <taxon>Paraneoptera</taxon>
        <taxon>Hemiptera</taxon>
        <taxon>Sternorrhyncha</taxon>
        <taxon>Aphidomorpha</taxon>
        <taxon>Aphidoidea</taxon>
        <taxon>Aphididae</taxon>
        <taxon>Macrosiphini</taxon>
        <taxon>Acyrthosiphon</taxon>
    </lineage>
</organism>
<dbReference type="GO" id="GO:0090486">
    <property type="term" value="F:small RNA 2'-O-methyltransferase activity"/>
    <property type="evidence" value="ECO:0007669"/>
    <property type="project" value="UniProtKB-EC"/>
</dbReference>
<dbReference type="Proteomes" id="UP000007819">
    <property type="component" value="Chromosome A1"/>
</dbReference>
<evidence type="ECO:0000256" key="12">
    <source>
        <dbReference type="ARBA" id="ARBA00048418"/>
    </source>
</evidence>
<feature type="region of interest" description="Disordered" evidence="13">
    <location>
        <begin position="386"/>
        <end position="406"/>
    </location>
</feature>
<name>A0A8R2A1P8_ACYPI</name>
<keyword evidence="4" id="KW-0489">Methyltransferase</keyword>
<dbReference type="PANTHER" id="PTHR21404">
    <property type="entry name" value="HEN1"/>
    <property type="match status" value="1"/>
</dbReference>
<evidence type="ECO:0000256" key="13">
    <source>
        <dbReference type="SAM" id="MobiDB-lite"/>
    </source>
</evidence>